<organism evidence="9 10">
    <name type="scientific">Iris pallida</name>
    <name type="common">Sweet iris</name>
    <dbReference type="NCBI Taxonomy" id="29817"/>
    <lineage>
        <taxon>Eukaryota</taxon>
        <taxon>Viridiplantae</taxon>
        <taxon>Streptophyta</taxon>
        <taxon>Embryophyta</taxon>
        <taxon>Tracheophyta</taxon>
        <taxon>Spermatophyta</taxon>
        <taxon>Magnoliopsida</taxon>
        <taxon>Liliopsida</taxon>
        <taxon>Asparagales</taxon>
        <taxon>Iridaceae</taxon>
        <taxon>Iridoideae</taxon>
        <taxon>Irideae</taxon>
        <taxon>Iris</taxon>
    </lineage>
</organism>
<evidence type="ECO:0000313" key="8">
    <source>
        <dbReference type="EMBL" id="KAJ6824656.1"/>
    </source>
</evidence>
<dbReference type="AlphaFoldDB" id="A0AAX6IBL9"/>
<feature type="transmembrane region" description="Helical" evidence="6">
    <location>
        <begin position="211"/>
        <end position="232"/>
    </location>
</feature>
<name>A0AAX6IBL9_IRIPA</name>
<feature type="domain" description="EamA" evidence="7">
    <location>
        <begin position="9"/>
        <end position="148"/>
    </location>
</feature>
<dbReference type="SUPFAM" id="SSF103481">
    <property type="entry name" value="Multidrug resistance efflux transporter EmrE"/>
    <property type="match status" value="2"/>
</dbReference>
<keyword evidence="10" id="KW-1185">Reference proteome</keyword>
<evidence type="ECO:0000259" key="7">
    <source>
        <dbReference type="Pfam" id="PF00892"/>
    </source>
</evidence>
<protein>
    <recommendedName>
        <fullName evidence="6">WAT1-related protein</fullName>
    </recommendedName>
</protein>
<dbReference type="InterPro" id="IPR030184">
    <property type="entry name" value="WAT1-related"/>
</dbReference>
<feature type="transmembrane region" description="Helical" evidence="6">
    <location>
        <begin position="39"/>
        <end position="59"/>
    </location>
</feature>
<feature type="transmembrane region" description="Helical" evidence="6">
    <location>
        <begin position="280"/>
        <end position="301"/>
    </location>
</feature>
<proteinExistence type="inferred from homology"/>
<dbReference type="PANTHER" id="PTHR31218">
    <property type="entry name" value="WAT1-RELATED PROTEIN"/>
    <property type="match status" value="1"/>
</dbReference>
<dbReference type="Pfam" id="PF00892">
    <property type="entry name" value="EamA"/>
    <property type="match status" value="2"/>
</dbReference>
<dbReference type="EMBL" id="JANAVB010021916">
    <property type="protein sequence ID" value="KAJ6824656.1"/>
    <property type="molecule type" value="Genomic_DNA"/>
</dbReference>
<keyword evidence="3 6" id="KW-0812">Transmembrane</keyword>
<dbReference type="EMBL" id="JANAVB010002795">
    <property type="protein sequence ID" value="KAJ6850636.1"/>
    <property type="molecule type" value="Genomic_DNA"/>
</dbReference>
<feature type="transmembrane region" description="Helical" evidence="6">
    <location>
        <begin position="184"/>
        <end position="204"/>
    </location>
</feature>
<reference evidence="9" key="2">
    <citation type="submission" date="2023-04" db="EMBL/GenBank/DDBJ databases">
        <authorList>
            <person name="Bruccoleri R.E."/>
            <person name="Oakeley E.J."/>
            <person name="Faust A.-M."/>
            <person name="Dessus-Babus S."/>
            <person name="Altorfer M."/>
            <person name="Burckhardt D."/>
            <person name="Oertli M."/>
            <person name="Naumann U."/>
            <person name="Petersen F."/>
            <person name="Wong J."/>
        </authorList>
    </citation>
    <scope>NUCLEOTIDE SEQUENCE</scope>
    <source>
        <strain evidence="9">GSM-AAB239-AS_SAM_17_03QT</strain>
        <tissue evidence="9">Leaf</tissue>
    </source>
</reference>
<dbReference type="InterPro" id="IPR037185">
    <property type="entry name" value="EmrE-like"/>
</dbReference>
<dbReference type="GO" id="GO:0022857">
    <property type="term" value="F:transmembrane transporter activity"/>
    <property type="evidence" value="ECO:0007669"/>
    <property type="project" value="InterPro"/>
</dbReference>
<feature type="transmembrane region" description="Helical" evidence="6">
    <location>
        <begin position="132"/>
        <end position="152"/>
    </location>
</feature>
<dbReference type="InterPro" id="IPR000620">
    <property type="entry name" value="EamA_dom"/>
</dbReference>
<feature type="transmembrane region" description="Helical" evidence="6">
    <location>
        <begin position="307"/>
        <end position="325"/>
    </location>
</feature>
<keyword evidence="5 6" id="KW-0472">Membrane</keyword>
<evidence type="ECO:0000256" key="1">
    <source>
        <dbReference type="ARBA" id="ARBA00004141"/>
    </source>
</evidence>
<feature type="transmembrane region" description="Helical" evidence="6">
    <location>
        <begin position="71"/>
        <end position="90"/>
    </location>
</feature>
<evidence type="ECO:0000256" key="3">
    <source>
        <dbReference type="ARBA" id="ARBA00022692"/>
    </source>
</evidence>
<comment type="similarity">
    <text evidence="2 6">Belongs to the drug/metabolite transporter (DMT) superfamily. Plant drug/metabolite exporter (P-DME) (TC 2.A.7.4) family.</text>
</comment>
<accession>A0AAX6IBL9</accession>
<evidence type="ECO:0000313" key="10">
    <source>
        <dbReference type="Proteomes" id="UP001140949"/>
    </source>
</evidence>
<keyword evidence="4 6" id="KW-1133">Transmembrane helix</keyword>
<comment type="caution">
    <text evidence="9">The sequence shown here is derived from an EMBL/GenBank/DDBJ whole genome shotgun (WGS) entry which is preliminary data.</text>
</comment>
<feature type="transmembrane region" description="Helical" evidence="6">
    <location>
        <begin position="96"/>
        <end position="120"/>
    </location>
</feature>
<evidence type="ECO:0000256" key="2">
    <source>
        <dbReference type="ARBA" id="ARBA00007635"/>
    </source>
</evidence>
<feature type="transmembrane region" description="Helical" evidence="6">
    <location>
        <begin position="252"/>
        <end position="273"/>
    </location>
</feature>
<reference evidence="9" key="1">
    <citation type="journal article" date="2023" name="GigaByte">
        <title>Genome assembly of the bearded iris, Iris pallida Lam.</title>
        <authorList>
            <person name="Bruccoleri R.E."/>
            <person name="Oakeley E.J."/>
            <person name="Faust A.M.E."/>
            <person name="Altorfer M."/>
            <person name="Dessus-Babus S."/>
            <person name="Burckhardt D."/>
            <person name="Oertli M."/>
            <person name="Naumann U."/>
            <person name="Petersen F."/>
            <person name="Wong J."/>
        </authorList>
    </citation>
    <scope>NUCLEOTIDE SEQUENCE</scope>
    <source>
        <strain evidence="9">GSM-AAB239-AS_SAM_17_03QT</strain>
    </source>
</reference>
<evidence type="ECO:0000256" key="4">
    <source>
        <dbReference type="ARBA" id="ARBA00022989"/>
    </source>
</evidence>
<comment type="subcellular location">
    <subcellularLocation>
        <location evidence="1 6">Membrane</location>
        <topology evidence="1 6">Multi-pass membrane protein</topology>
    </subcellularLocation>
</comment>
<evidence type="ECO:0000313" key="9">
    <source>
        <dbReference type="EMBL" id="KAJ6850636.1"/>
    </source>
</evidence>
<dbReference type="Proteomes" id="UP001140949">
    <property type="component" value="Unassembled WGS sequence"/>
</dbReference>
<evidence type="ECO:0000256" key="6">
    <source>
        <dbReference type="RuleBase" id="RU363077"/>
    </source>
</evidence>
<feature type="domain" description="EamA" evidence="7">
    <location>
        <begin position="186"/>
        <end position="323"/>
    </location>
</feature>
<dbReference type="GO" id="GO:0016020">
    <property type="term" value="C:membrane"/>
    <property type="evidence" value="ECO:0007669"/>
    <property type="project" value="UniProtKB-SubCell"/>
</dbReference>
<sequence>MGCWEEWKPVVAMLIVNVVFAITSILVKKSLDEGTDRLVLVTLRYLVAALFMLPVAYVKERKTRPKLTFQIFGYLFLSATLGCALMHYLFYMGMQYTTATFACAFFNVTPVLTFLIAIPFRLESATVKTKAGVAKVLGAVLCFAGALVLALYKGIALTSTSHQVAEYSEGHASHSRDNSIRGKWMLGTVMLVISTFSLSAWYLLQSKICKRFPALCTGTTIMFSLSFLQAAVLSFATKRDISLWVLKSNVEIITIAVSGIGGSVFCYLVILWCVEKRGSLFTTAFVPLILVMVAGIDAFVLHEQLHLGSVVGSIIVVSGLYSLLWGKNKEARTNAASPSEEIHTPSPTV</sequence>
<gene>
    <name evidence="9" type="ORF">M6B38_263940</name>
    <name evidence="8" type="ORF">M6B38_381635</name>
</gene>
<feature type="transmembrane region" description="Helical" evidence="6">
    <location>
        <begin position="7"/>
        <end position="27"/>
    </location>
</feature>
<evidence type="ECO:0000256" key="5">
    <source>
        <dbReference type="ARBA" id="ARBA00023136"/>
    </source>
</evidence>